<dbReference type="SUPFAM" id="SSF52047">
    <property type="entry name" value="RNI-like"/>
    <property type="match status" value="2"/>
</dbReference>
<accession>A0A444XBU8</accession>
<dbReference type="EMBL" id="SDMP01000019">
    <property type="protein sequence ID" value="RYQ87184.1"/>
    <property type="molecule type" value="Genomic_DNA"/>
</dbReference>
<reference evidence="1 2" key="1">
    <citation type="submission" date="2019-01" db="EMBL/GenBank/DDBJ databases">
        <title>Sequencing of cultivated peanut Arachis hypogaea provides insights into genome evolution and oil improvement.</title>
        <authorList>
            <person name="Chen X."/>
        </authorList>
    </citation>
    <scope>NUCLEOTIDE SEQUENCE [LARGE SCALE GENOMIC DNA]</scope>
    <source>
        <strain evidence="2">cv. Fuhuasheng</strain>
        <tissue evidence="1">Leaves</tissue>
    </source>
</reference>
<dbReference type="SMART" id="SM00367">
    <property type="entry name" value="LRR_CC"/>
    <property type="match status" value="10"/>
</dbReference>
<dbReference type="InterPro" id="IPR036047">
    <property type="entry name" value="F-box-like_dom_sf"/>
</dbReference>
<evidence type="ECO:0008006" key="3">
    <source>
        <dbReference type="Google" id="ProtNLM"/>
    </source>
</evidence>
<dbReference type="GO" id="GO:0019005">
    <property type="term" value="C:SCF ubiquitin ligase complex"/>
    <property type="evidence" value="ECO:0007669"/>
    <property type="project" value="TreeGrafter"/>
</dbReference>
<gene>
    <name evidence="1" type="ORF">Ahy_B09g094656</name>
</gene>
<dbReference type="InterPro" id="IPR006553">
    <property type="entry name" value="Leu-rich_rpt_Cys-con_subtyp"/>
</dbReference>
<protein>
    <recommendedName>
        <fullName evidence="3">F-box domain-containing protein</fullName>
    </recommendedName>
</protein>
<dbReference type="AlphaFoldDB" id="A0A444XBU8"/>
<keyword evidence="2" id="KW-1185">Reference proteome</keyword>
<evidence type="ECO:0000313" key="1">
    <source>
        <dbReference type="EMBL" id="RYQ87184.1"/>
    </source>
</evidence>
<proteinExistence type="predicted"/>
<dbReference type="STRING" id="3818.A0A444XBU8"/>
<comment type="caution">
    <text evidence="1">The sequence shown here is derived from an EMBL/GenBank/DDBJ whole genome shotgun (WGS) entry which is preliminary data.</text>
</comment>
<dbReference type="PANTHER" id="PTHR13318">
    <property type="entry name" value="PARTNER OF PAIRED, ISOFORM B-RELATED"/>
    <property type="match status" value="1"/>
</dbReference>
<evidence type="ECO:0000313" key="2">
    <source>
        <dbReference type="Proteomes" id="UP000289738"/>
    </source>
</evidence>
<dbReference type="InterPro" id="IPR032675">
    <property type="entry name" value="LRR_dom_sf"/>
</dbReference>
<sequence>MAEIKMKASVNFPDECWESIFRFLGHGRDLESVSMVCKRFLTISSQLQDSLTIFDATTMLIPKLFLRFSRLKVLDLSYFNGNLEGLLCQVSQSTLDLDTLNLSNQRTLPIDLFRDIGSKMKNLRVLICSNIGSLWDSHLMIMAYCFPLLQELDISFPLISEATDFGISKLSLLLERLRKINFSGNYLVTDQSLVALCQNCMTIEDISFFNCFKITQGGIANAINFRPTLASIAFNIKKRRIHGRGLAPMPINLDLIDSLKSLKSLTCIDLSNSFISDELLFSVAECCHSIKKLILQDCCNFTFSGIYSVVSNCPLIQCLDLRKTDFLTDHCIGKLSMFLLNLTSINLSGCDQLTNSTFYTLTRGCPKLVEIKMDRTYLGEVGEDSDSSLVPVQNTQVKSLYLGQNILLGDQSLMKMASICPNVELLDLNSCGSISGECVVNVLRKCREIRHLGLANTGVKLLKMDFKVLQLKVLNLSGSRINDEALSIISKCCCGLVVLDIQGCNNVTTKGVKEVVESCMELRELNLKNCDFVNDNFVAALELIRPSLRRIITNSYTFRSSNKITQEGIANAISFRSTLASIAFNIEKRRIHGRGLAPMPINLDLIDSL</sequence>
<dbReference type="GO" id="GO:0031146">
    <property type="term" value="P:SCF-dependent proteasomal ubiquitin-dependent protein catabolic process"/>
    <property type="evidence" value="ECO:0007669"/>
    <property type="project" value="TreeGrafter"/>
</dbReference>
<organism evidence="1 2">
    <name type="scientific">Arachis hypogaea</name>
    <name type="common">Peanut</name>
    <dbReference type="NCBI Taxonomy" id="3818"/>
    <lineage>
        <taxon>Eukaryota</taxon>
        <taxon>Viridiplantae</taxon>
        <taxon>Streptophyta</taxon>
        <taxon>Embryophyta</taxon>
        <taxon>Tracheophyta</taxon>
        <taxon>Spermatophyta</taxon>
        <taxon>Magnoliopsida</taxon>
        <taxon>eudicotyledons</taxon>
        <taxon>Gunneridae</taxon>
        <taxon>Pentapetalae</taxon>
        <taxon>rosids</taxon>
        <taxon>fabids</taxon>
        <taxon>Fabales</taxon>
        <taxon>Fabaceae</taxon>
        <taxon>Papilionoideae</taxon>
        <taxon>50 kb inversion clade</taxon>
        <taxon>dalbergioids sensu lato</taxon>
        <taxon>Dalbergieae</taxon>
        <taxon>Pterocarpus clade</taxon>
        <taxon>Arachis</taxon>
    </lineage>
</organism>
<dbReference type="Gene3D" id="3.80.10.10">
    <property type="entry name" value="Ribonuclease Inhibitor"/>
    <property type="match status" value="4"/>
</dbReference>
<dbReference type="PANTHER" id="PTHR13318:SF106">
    <property type="entry name" value="F-BOX_LRR-REPEAT PROTEIN 2"/>
    <property type="match status" value="1"/>
</dbReference>
<dbReference type="Proteomes" id="UP000289738">
    <property type="component" value="Chromosome B09"/>
</dbReference>
<dbReference type="FunFam" id="3.80.10.10:FF:000930">
    <property type="entry name" value="F-box/LRR-repeat protein 20"/>
    <property type="match status" value="1"/>
</dbReference>
<dbReference type="FunFam" id="3.80.10.10:FF:001698">
    <property type="entry name" value="F-box/LRR-repeat protein 4"/>
    <property type="match status" value="1"/>
</dbReference>
<name>A0A444XBU8_ARAHY</name>
<dbReference type="SUPFAM" id="SSF81383">
    <property type="entry name" value="F-box domain"/>
    <property type="match status" value="1"/>
</dbReference>